<dbReference type="InterPro" id="IPR051310">
    <property type="entry name" value="MCP_chemotaxis"/>
</dbReference>
<dbReference type="SUPFAM" id="SSF58104">
    <property type="entry name" value="Methyl-accepting chemotaxis protein (MCP) signaling domain"/>
    <property type="match status" value="1"/>
</dbReference>
<evidence type="ECO:0000313" key="11">
    <source>
        <dbReference type="EMBL" id="BBP42271.1"/>
    </source>
</evidence>
<dbReference type="GO" id="GO:0016020">
    <property type="term" value="C:membrane"/>
    <property type="evidence" value="ECO:0007669"/>
    <property type="project" value="UniProtKB-SubCell"/>
</dbReference>
<proteinExistence type="inferred from homology"/>
<evidence type="ECO:0000256" key="8">
    <source>
        <dbReference type="SAM" id="Phobius"/>
    </source>
</evidence>
<gene>
    <name evidence="11" type="primary">tsr_1</name>
    <name evidence="11" type="ORF">THMIRHAT_00170</name>
</gene>
<feature type="coiled-coil region" evidence="6">
    <location>
        <begin position="501"/>
        <end position="567"/>
    </location>
</feature>
<dbReference type="PANTHER" id="PTHR43531:SF11">
    <property type="entry name" value="METHYL-ACCEPTING CHEMOTAXIS PROTEIN 3"/>
    <property type="match status" value="1"/>
</dbReference>
<dbReference type="FunFam" id="1.10.287.950:FF:000001">
    <property type="entry name" value="Methyl-accepting chemotaxis sensory transducer"/>
    <property type="match status" value="1"/>
</dbReference>
<dbReference type="Gene3D" id="1.20.120.1530">
    <property type="match status" value="1"/>
</dbReference>
<evidence type="ECO:0000256" key="4">
    <source>
        <dbReference type="ARBA" id="ARBA00029447"/>
    </source>
</evidence>
<dbReference type="KEGG" id="tzo:THMIRHAT_00170"/>
<dbReference type="GO" id="GO:0007165">
    <property type="term" value="P:signal transduction"/>
    <property type="evidence" value="ECO:0007669"/>
    <property type="project" value="UniProtKB-KW"/>
</dbReference>
<evidence type="ECO:0000256" key="7">
    <source>
        <dbReference type="SAM" id="MobiDB-lite"/>
    </source>
</evidence>
<keyword evidence="8" id="KW-0472">Membrane</keyword>
<dbReference type="EMBL" id="AP021888">
    <property type="protein sequence ID" value="BBP42271.1"/>
    <property type="molecule type" value="Genomic_DNA"/>
</dbReference>
<keyword evidence="3 5" id="KW-0807">Transducer</keyword>
<dbReference type="AlphaFoldDB" id="A0A6F8PJI7"/>
<dbReference type="Proteomes" id="UP000501466">
    <property type="component" value="Chromosome"/>
</dbReference>
<feature type="domain" description="Methyl-accepting transducer" evidence="9">
    <location>
        <begin position="525"/>
        <end position="754"/>
    </location>
</feature>
<dbReference type="RefSeq" id="WP_173289534.1">
    <property type="nucleotide sequence ID" value="NZ_AP021888.1"/>
</dbReference>
<dbReference type="GO" id="GO:0006935">
    <property type="term" value="P:chemotaxis"/>
    <property type="evidence" value="ECO:0007669"/>
    <property type="project" value="UniProtKB-KW"/>
</dbReference>
<keyword evidence="2" id="KW-0145">Chemotaxis</keyword>
<evidence type="ECO:0000259" key="10">
    <source>
        <dbReference type="PROSITE" id="PS50885"/>
    </source>
</evidence>
<dbReference type="SMART" id="SM01358">
    <property type="entry name" value="HBM"/>
    <property type="match status" value="1"/>
</dbReference>
<feature type="compositionally biased region" description="Polar residues" evidence="7">
    <location>
        <begin position="577"/>
        <end position="594"/>
    </location>
</feature>
<dbReference type="InterPro" id="IPR032255">
    <property type="entry name" value="HBM"/>
</dbReference>
<comment type="subcellular location">
    <subcellularLocation>
        <location evidence="1">Membrane</location>
    </subcellularLocation>
</comment>
<evidence type="ECO:0000259" key="9">
    <source>
        <dbReference type="PROSITE" id="PS50111"/>
    </source>
</evidence>
<sequence>MSIKQSNAVMTLLVILLGVGMLAALSYSINQVSHLKDNQILLKEMNVDILMLRRHEKDFLLRNQLTYQEKFNQQIAATQADLQTLENNLAQAGFASQETATLMGILKSYHTKFTELVETAKAVGLDEKSGLQGDLRSAVHNIESDLKQYKNDALLKDMLMLRRREKDFLLRMDIKYLTKFNQDVAVFQQNLQKSTLTNEQKDKVAQLLTTYQTQFKAMVEGYERKGFDSKQGILGDMRNTIHQTDTALESVNEKVSSFLADKISQLENFIYGLAILFILGVVLTSLRQMKRVSTAVKSLSDMINDVAQNYHFSQRFKHDNQDEIQDIGNALNGLLSHMENAVAEANGVMSAIAQGNFNIQITADFKGDLLTLKQGVNSSAQSVAFTMSELEKIMQAIYQGEFAARMDPKIAPAFREKVDRAMHQMQTVIGGINQVMHGLNEGHFEEQVTCEANGELKDMKDTVNDSMLSLAKAMAEITQMAQQQAQGNISVICTSQFAGQLEDLKNQLNTSGQRLNQVIQKAQEAANIVSGAAAEVTQSSMSLSERVQEQAAALEETSATMEQLSETIHANAEKSHTASQLTNQASHDAEQSSSIMQNTLQAMDQIQESSHKISDIVTLIDSIAFQTNLLVLNAAVEAARAGEHGRGFAVVAGEVRSLAQKSADAAKDITHLIDETASRVSQGVALAQKSGQALDKIHHAIVDANTLINEISKASSEQSQGVQQVNQSIHQIDQVTQQNAALVEETSVAAENLNHQAETLKTEMAFFKTQSASAKKALLPQKL</sequence>
<evidence type="ECO:0000256" key="5">
    <source>
        <dbReference type="PROSITE-ProRule" id="PRU00284"/>
    </source>
</evidence>
<evidence type="ECO:0000256" key="2">
    <source>
        <dbReference type="ARBA" id="ARBA00022500"/>
    </source>
</evidence>
<feature type="domain" description="HAMP" evidence="10">
    <location>
        <begin position="290"/>
        <end position="343"/>
    </location>
</feature>
<keyword evidence="12" id="KW-1185">Reference proteome</keyword>
<evidence type="ECO:0000256" key="3">
    <source>
        <dbReference type="ARBA" id="ARBA00023224"/>
    </source>
</evidence>
<dbReference type="PROSITE" id="PS50885">
    <property type="entry name" value="HAMP"/>
    <property type="match status" value="1"/>
</dbReference>
<dbReference type="SMART" id="SM00283">
    <property type="entry name" value="MA"/>
    <property type="match status" value="1"/>
</dbReference>
<feature type="coiled-coil region" evidence="6">
    <location>
        <begin position="743"/>
        <end position="770"/>
    </location>
</feature>
<accession>A0A6F8PJI7</accession>
<dbReference type="Pfam" id="PF18947">
    <property type="entry name" value="HAMP_2"/>
    <property type="match status" value="1"/>
</dbReference>
<dbReference type="Pfam" id="PF00015">
    <property type="entry name" value="MCPsignal"/>
    <property type="match status" value="1"/>
</dbReference>
<dbReference type="SMART" id="SM00304">
    <property type="entry name" value="HAMP"/>
    <property type="match status" value="2"/>
</dbReference>
<dbReference type="CDD" id="cd11386">
    <property type="entry name" value="MCP_signal"/>
    <property type="match status" value="1"/>
</dbReference>
<protein>
    <submittedName>
        <fullName evidence="11">Chemotaxis protein</fullName>
    </submittedName>
</protein>
<keyword evidence="8" id="KW-1133">Transmembrane helix</keyword>
<keyword evidence="6" id="KW-0175">Coiled coil</keyword>
<name>A0A6F8PJI7_9GAMM</name>
<dbReference type="Gene3D" id="1.10.287.950">
    <property type="entry name" value="Methyl-accepting chemotaxis protein"/>
    <property type="match status" value="1"/>
</dbReference>
<dbReference type="InterPro" id="IPR004089">
    <property type="entry name" value="MCPsignal_dom"/>
</dbReference>
<organism evidence="11 12">
    <name type="scientific">Thiosulfativibrio zosterae</name>
    <dbReference type="NCBI Taxonomy" id="2675053"/>
    <lineage>
        <taxon>Bacteria</taxon>
        <taxon>Pseudomonadati</taxon>
        <taxon>Pseudomonadota</taxon>
        <taxon>Gammaproteobacteria</taxon>
        <taxon>Thiotrichales</taxon>
        <taxon>Piscirickettsiaceae</taxon>
        <taxon>Thiosulfativibrio</taxon>
    </lineage>
</organism>
<dbReference type="InterPro" id="IPR003660">
    <property type="entry name" value="HAMP_dom"/>
</dbReference>
<feature type="region of interest" description="Disordered" evidence="7">
    <location>
        <begin position="572"/>
        <end position="594"/>
    </location>
</feature>
<keyword evidence="8" id="KW-0812">Transmembrane</keyword>
<comment type="similarity">
    <text evidence="4">Belongs to the methyl-accepting chemotaxis (MCP) protein family.</text>
</comment>
<evidence type="ECO:0000256" key="1">
    <source>
        <dbReference type="ARBA" id="ARBA00004370"/>
    </source>
</evidence>
<dbReference type="PROSITE" id="PS50111">
    <property type="entry name" value="CHEMOTAXIS_TRANSDUC_2"/>
    <property type="match status" value="1"/>
</dbReference>
<feature type="transmembrane region" description="Helical" evidence="8">
    <location>
        <begin position="269"/>
        <end position="286"/>
    </location>
</feature>
<reference evidence="12" key="1">
    <citation type="submission" date="2019-11" db="EMBL/GenBank/DDBJ databases">
        <title>Isolation and characterization of two novel species in the genus Thiomicrorhabdus.</title>
        <authorList>
            <person name="Mochizuki J."/>
            <person name="Kojima H."/>
            <person name="Fukui M."/>
        </authorList>
    </citation>
    <scope>NUCLEOTIDE SEQUENCE [LARGE SCALE GENOMIC DNA]</scope>
    <source>
        <strain evidence="12">AkT22</strain>
    </source>
</reference>
<evidence type="ECO:0000256" key="6">
    <source>
        <dbReference type="SAM" id="Coils"/>
    </source>
</evidence>
<dbReference type="PANTHER" id="PTHR43531">
    <property type="entry name" value="PROTEIN ICFG"/>
    <property type="match status" value="1"/>
</dbReference>
<evidence type="ECO:0000313" key="12">
    <source>
        <dbReference type="Proteomes" id="UP000501466"/>
    </source>
</evidence>